<organism evidence="1 2">
    <name type="scientific">Bacteroides acidifaciens</name>
    <dbReference type="NCBI Taxonomy" id="85831"/>
    <lineage>
        <taxon>Bacteria</taxon>
        <taxon>Pseudomonadati</taxon>
        <taxon>Bacteroidota</taxon>
        <taxon>Bacteroidia</taxon>
        <taxon>Bacteroidales</taxon>
        <taxon>Bacteroidaceae</taxon>
        <taxon>Bacteroides</taxon>
    </lineage>
</organism>
<evidence type="ECO:0000313" key="2">
    <source>
        <dbReference type="Proteomes" id="UP000267159"/>
    </source>
</evidence>
<dbReference type="EMBL" id="RAZM01000012">
    <property type="protein sequence ID" value="RLT80890.1"/>
    <property type="molecule type" value="Genomic_DNA"/>
</dbReference>
<sequence length="115" mass="12909">MEKQETKAPEAQTFDGGITPEQVAAFKTKHRKAFRIDIVDGEDTHVGYFKRPDFETIKAVTKVSKVDEVEAGKIMFEKCWLGGSEELRKDAILFMAVQKQLGQVLNSCMGSLKNL</sequence>
<dbReference type="AlphaFoldDB" id="A0A3L7Z6U4"/>
<dbReference type="Proteomes" id="UP000267159">
    <property type="component" value="Unassembled WGS sequence"/>
</dbReference>
<dbReference type="Gene3D" id="3.30.2220.10">
    <property type="entry name" value="rbstp2171"/>
    <property type="match status" value="1"/>
</dbReference>
<reference evidence="1 2" key="1">
    <citation type="submission" date="2018-09" db="EMBL/GenBank/DDBJ databases">
        <title>Murine metabolic-syndrome-specific gut microbial biobank.</title>
        <authorList>
            <person name="Liu C."/>
        </authorList>
    </citation>
    <scope>NUCLEOTIDE SEQUENCE [LARGE SCALE GENOMIC DNA]</scope>
    <source>
        <strain evidence="1 2">0.1X-D8-26</strain>
    </source>
</reference>
<proteinExistence type="predicted"/>
<name>A0A3L7Z6U4_9BACE</name>
<comment type="caution">
    <text evidence="1">The sequence shown here is derived from an EMBL/GenBank/DDBJ whole genome shotgun (WGS) entry which is preliminary data.</text>
</comment>
<evidence type="ECO:0000313" key="1">
    <source>
        <dbReference type="EMBL" id="RLT80890.1"/>
    </source>
</evidence>
<accession>A0A3L7Z6U4</accession>
<gene>
    <name evidence="1" type="ORF">D7Y07_05760</name>
</gene>
<dbReference type="RefSeq" id="WP_121765542.1">
    <property type="nucleotide sequence ID" value="NZ_RAZM01000012.1"/>
</dbReference>
<protein>
    <submittedName>
        <fullName evidence="1">Uncharacterized protein</fullName>
    </submittedName>
</protein>